<sequence length="541" mass="59739">MSGLVFYAPPVAPLLASSSSSNERCYRYSSSASNERHVVADLSGDVVADTSVLTASGGITDVWKCTWFKDTGSAKVAVKTFRIESTGQGQLAKTHKRWSQQVHAWAKLEHENILPLYGIVMDFGPIVSIVHPWKENGTLSTYLARKHATLTVQDKFKLLENIVSGLHYLHSHGLVHGNISGNNVLVDALGKASLADSGLSVLVPEILGMSYFRLSTSGAIRFAAPELFKKSSRGEVPLPSISGDNYSLGSIIYFVLSGSLPYSTLRDGDVLAELLLGVAPASPSDSDKSITREQWQFIQGCWSEIPQNRRTTNEALEFVDVNLALCVPFRTIFLTTTEMHSRSSKTDSSKSRLVLSRRDFSPGDMLPPDIQASLAVGLRRSRNPAKAAEAAVSVILNDIFDTSHFVPQWDSKETEHAVISHAYNVLVEDIKMISDALRVLQTTNPNAVEKSLGTLRSTVQQLLSDERRKQRAPRAAFLVIVSKLQDFLDDLWKELYGNRGKLSGPFWEWFEKWMAMMRAWDSSQSEAAVQNTSTCLRSILS</sequence>
<organism evidence="2 3">
    <name type="scientific">Suillus luteus UH-Slu-Lm8-n1</name>
    <dbReference type="NCBI Taxonomy" id="930992"/>
    <lineage>
        <taxon>Eukaryota</taxon>
        <taxon>Fungi</taxon>
        <taxon>Dikarya</taxon>
        <taxon>Basidiomycota</taxon>
        <taxon>Agaricomycotina</taxon>
        <taxon>Agaricomycetes</taxon>
        <taxon>Agaricomycetidae</taxon>
        <taxon>Boletales</taxon>
        <taxon>Suillineae</taxon>
        <taxon>Suillaceae</taxon>
        <taxon>Suillus</taxon>
    </lineage>
</organism>
<dbReference type="AlphaFoldDB" id="A0A0D0BER5"/>
<dbReference type="PANTHER" id="PTHR44329">
    <property type="entry name" value="SERINE/THREONINE-PROTEIN KINASE TNNI3K-RELATED"/>
    <property type="match status" value="1"/>
</dbReference>
<keyword evidence="3" id="KW-1185">Reference proteome</keyword>
<proteinExistence type="predicted"/>
<dbReference type="GO" id="GO:0004674">
    <property type="term" value="F:protein serine/threonine kinase activity"/>
    <property type="evidence" value="ECO:0007669"/>
    <property type="project" value="TreeGrafter"/>
</dbReference>
<dbReference type="PROSITE" id="PS50011">
    <property type="entry name" value="PROTEIN_KINASE_DOM"/>
    <property type="match status" value="1"/>
</dbReference>
<evidence type="ECO:0000259" key="1">
    <source>
        <dbReference type="PROSITE" id="PS50011"/>
    </source>
</evidence>
<reference evidence="2 3" key="1">
    <citation type="submission" date="2014-04" db="EMBL/GenBank/DDBJ databases">
        <authorList>
            <consortium name="DOE Joint Genome Institute"/>
            <person name="Kuo A."/>
            <person name="Ruytinx J."/>
            <person name="Rineau F."/>
            <person name="Colpaert J."/>
            <person name="Kohler A."/>
            <person name="Nagy L.G."/>
            <person name="Floudas D."/>
            <person name="Copeland A."/>
            <person name="Barry K.W."/>
            <person name="Cichocki N."/>
            <person name="Veneault-Fourrey C."/>
            <person name="LaButti K."/>
            <person name="Lindquist E.A."/>
            <person name="Lipzen A."/>
            <person name="Lundell T."/>
            <person name="Morin E."/>
            <person name="Murat C."/>
            <person name="Sun H."/>
            <person name="Tunlid A."/>
            <person name="Henrissat B."/>
            <person name="Grigoriev I.V."/>
            <person name="Hibbett D.S."/>
            <person name="Martin F."/>
            <person name="Nordberg H.P."/>
            <person name="Cantor M.N."/>
            <person name="Hua S.X."/>
        </authorList>
    </citation>
    <scope>NUCLEOTIDE SEQUENCE [LARGE SCALE GENOMIC DNA]</scope>
    <source>
        <strain evidence="2 3">UH-Slu-Lm8-n1</strain>
    </source>
</reference>
<evidence type="ECO:0000313" key="2">
    <source>
        <dbReference type="EMBL" id="KIK41798.1"/>
    </source>
</evidence>
<gene>
    <name evidence="2" type="ORF">CY34DRAFT_805677</name>
</gene>
<feature type="domain" description="Protein kinase" evidence="1">
    <location>
        <begin position="48"/>
        <end position="323"/>
    </location>
</feature>
<dbReference type="EMBL" id="KN835258">
    <property type="protein sequence ID" value="KIK41798.1"/>
    <property type="molecule type" value="Genomic_DNA"/>
</dbReference>
<dbReference type="InterPro" id="IPR051681">
    <property type="entry name" value="Ser/Thr_Kinases-Pseudokinases"/>
</dbReference>
<evidence type="ECO:0000313" key="3">
    <source>
        <dbReference type="Proteomes" id="UP000054485"/>
    </source>
</evidence>
<dbReference type="STRING" id="930992.A0A0D0BER5"/>
<dbReference type="InParanoid" id="A0A0D0BER5"/>
<dbReference type="Proteomes" id="UP000054485">
    <property type="component" value="Unassembled WGS sequence"/>
</dbReference>
<dbReference type="Pfam" id="PF07714">
    <property type="entry name" value="PK_Tyr_Ser-Thr"/>
    <property type="match status" value="1"/>
</dbReference>
<reference evidence="3" key="2">
    <citation type="submission" date="2015-01" db="EMBL/GenBank/DDBJ databases">
        <title>Evolutionary Origins and Diversification of the Mycorrhizal Mutualists.</title>
        <authorList>
            <consortium name="DOE Joint Genome Institute"/>
            <consortium name="Mycorrhizal Genomics Consortium"/>
            <person name="Kohler A."/>
            <person name="Kuo A."/>
            <person name="Nagy L.G."/>
            <person name="Floudas D."/>
            <person name="Copeland A."/>
            <person name="Barry K.W."/>
            <person name="Cichocki N."/>
            <person name="Veneault-Fourrey C."/>
            <person name="LaButti K."/>
            <person name="Lindquist E.A."/>
            <person name="Lipzen A."/>
            <person name="Lundell T."/>
            <person name="Morin E."/>
            <person name="Murat C."/>
            <person name="Riley R."/>
            <person name="Ohm R."/>
            <person name="Sun H."/>
            <person name="Tunlid A."/>
            <person name="Henrissat B."/>
            <person name="Grigoriev I.V."/>
            <person name="Hibbett D.S."/>
            <person name="Martin F."/>
        </authorList>
    </citation>
    <scope>NUCLEOTIDE SEQUENCE [LARGE SCALE GENOMIC DNA]</scope>
    <source>
        <strain evidence="3">UH-Slu-Lm8-n1</strain>
    </source>
</reference>
<dbReference type="Gene3D" id="1.10.510.10">
    <property type="entry name" value="Transferase(Phosphotransferase) domain 1"/>
    <property type="match status" value="1"/>
</dbReference>
<dbReference type="HOGENOM" id="CLU_503605_0_0_1"/>
<dbReference type="GO" id="GO:0005524">
    <property type="term" value="F:ATP binding"/>
    <property type="evidence" value="ECO:0007669"/>
    <property type="project" value="InterPro"/>
</dbReference>
<dbReference type="InterPro" id="IPR000719">
    <property type="entry name" value="Prot_kinase_dom"/>
</dbReference>
<dbReference type="OrthoDB" id="1668230at2759"/>
<accession>A0A0D0BER5</accession>
<name>A0A0D0BER5_9AGAM</name>
<dbReference type="InterPro" id="IPR001245">
    <property type="entry name" value="Ser-Thr/Tyr_kinase_cat_dom"/>
</dbReference>
<protein>
    <recommendedName>
        <fullName evidence="1">Protein kinase domain-containing protein</fullName>
    </recommendedName>
</protein>
<dbReference type="InterPro" id="IPR011009">
    <property type="entry name" value="Kinase-like_dom_sf"/>
</dbReference>
<dbReference type="SUPFAM" id="SSF56112">
    <property type="entry name" value="Protein kinase-like (PK-like)"/>
    <property type="match status" value="1"/>
</dbReference>